<keyword evidence="4" id="KW-1185">Reference proteome</keyword>
<gene>
    <name evidence="3" type="ORF">HQ945_16535</name>
</gene>
<sequence length="153" mass="17824">MILSVLPPSSGPVNKRRPGATQKARFLRRSETEPEFRLWSDLRNRLLNEYRFSRQVPLGPYVCDFVCRARRLIVELDGAQYADSLHDHKRTQWLNAKGYSLLRFWNHEILTERRQVLDTILAALEGHYSARCEILRFYPANKTANGVSHEGDL</sequence>
<dbReference type="SUPFAM" id="SSF52980">
    <property type="entry name" value="Restriction endonuclease-like"/>
    <property type="match status" value="1"/>
</dbReference>
<evidence type="ECO:0000313" key="4">
    <source>
        <dbReference type="Proteomes" id="UP000550508"/>
    </source>
</evidence>
<protein>
    <submittedName>
        <fullName evidence="3">DUF559 domain-containing protein</fullName>
    </submittedName>
</protein>
<dbReference type="PANTHER" id="PTHR38590:SF1">
    <property type="entry name" value="BLL0828 PROTEIN"/>
    <property type="match status" value="1"/>
</dbReference>
<dbReference type="CDD" id="cd01038">
    <property type="entry name" value="Endonuclease_DUF559"/>
    <property type="match status" value="1"/>
</dbReference>
<name>A0A849VX67_9HYPH</name>
<proteinExistence type="predicted"/>
<dbReference type="PANTHER" id="PTHR38590">
    <property type="entry name" value="BLL0828 PROTEIN"/>
    <property type="match status" value="1"/>
</dbReference>
<dbReference type="InterPro" id="IPR047216">
    <property type="entry name" value="Endonuclease_DUF559_bact"/>
</dbReference>
<organism evidence="3 4">
    <name type="scientific">Phyllobacterium pellucidum</name>
    <dbReference type="NCBI Taxonomy" id="2740464"/>
    <lineage>
        <taxon>Bacteria</taxon>
        <taxon>Pseudomonadati</taxon>
        <taxon>Pseudomonadota</taxon>
        <taxon>Alphaproteobacteria</taxon>
        <taxon>Hyphomicrobiales</taxon>
        <taxon>Phyllobacteriaceae</taxon>
        <taxon>Phyllobacterium</taxon>
    </lineage>
</organism>
<reference evidence="3 4" key="1">
    <citation type="submission" date="2020-05" db="EMBL/GenBank/DDBJ databases">
        <authorList>
            <person name="Kim M.K."/>
        </authorList>
    </citation>
    <scope>NUCLEOTIDE SEQUENCE [LARGE SCALE GENOMIC DNA]</scope>
    <source>
        <strain evidence="3 4">BT25</strain>
    </source>
</reference>
<dbReference type="InterPro" id="IPR007569">
    <property type="entry name" value="DUF559"/>
</dbReference>
<accession>A0A849VX67</accession>
<dbReference type="RefSeq" id="WP_113279853.1">
    <property type="nucleotide sequence ID" value="NZ_JABUMX010000003.1"/>
</dbReference>
<dbReference type="Gene3D" id="3.40.960.10">
    <property type="entry name" value="VSR Endonuclease"/>
    <property type="match status" value="1"/>
</dbReference>
<evidence type="ECO:0000313" key="3">
    <source>
        <dbReference type="EMBL" id="NTS32867.1"/>
    </source>
</evidence>
<evidence type="ECO:0000259" key="2">
    <source>
        <dbReference type="Pfam" id="PF04480"/>
    </source>
</evidence>
<feature type="region of interest" description="Disordered" evidence="1">
    <location>
        <begin position="1"/>
        <end position="24"/>
    </location>
</feature>
<dbReference type="Proteomes" id="UP000550508">
    <property type="component" value="Unassembled WGS sequence"/>
</dbReference>
<evidence type="ECO:0000256" key="1">
    <source>
        <dbReference type="SAM" id="MobiDB-lite"/>
    </source>
</evidence>
<dbReference type="InterPro" id="IPR011335">
    <property type="entry name" value="Restrct_endonuc-II-like"/>
</dbReference>
<dbReference type="Pfam" id="PF04480">
    <property type="entry name" value="DUF559"/>
    <property type="match status" value="1"/>
</dbReference>
<feature type="domain" description="DUF559" evidence="2">
    <location>
        <begin position="21"/>
        <end position="125"/>
    </location>
</feature>
<dbReference type="AlphaFoldDB" id="A0A849VX67"/>
<dbReference type="EMBL" id="JABUMX010000003">
    <property type="protein sequence ID" value="NTS32867.1"/>
    <property type="molecule type" value="Genomic_DNA"/>
</dbReference>
<comment type="caution">
    <text evidence="3">The sequence shown here is derived from an EMBL/GenBank/DDBJ whole genome shotgun (WGS) entry which is preliminary data.</text>
</comment>